<sequence>MGHWQAIEEGTVENLPLHELGLLRGTVEGHDTRYFGSLLALDRHADLLLRIGLVTPIPAGTQRNDDCQFYEATAAGREFYGAHLSGLDERANGRANAWGDHPQLVAAARALGRLLDAVERAADSAAVPNAVNCPAGASG</sequence>
<dbReference type="Proteomes" id="UP000035016">
    <property type="component" value="Chromosome Chromosome"/>
</dbReference>
<dbReference type="KEGG" id="sle:sle_00540"/>
<dbReference type="AlphaFoldDB" id="A0A0F7VRT3"/>
<organism evidence="1 2">
    <name type="scientific">Streptomyces leeuwenhoekii</name>
    <dbReference type="NCBI Taxonomy" id="1437453"/>
    <lineage>
        <taxon>Bacteria</taxon>
        <taxon>Bacillati</taxon>
        <taxon>Actinomycetota</taxon>
        <taxon>Actinomycetes</taxon>
        <taxon>Kitasatosporales</taxon>
        <taxon>Streptomycetaceae</taxon>
        <taxon>Streptomyces</taxon>
    </lineage>
</organism>
<evidence type="ECO:0000313" key="1">
    <source>
        <dbReference type="EMBL" id="CQR59516.1"/>
    </source>
</evidence>
<dbReference type="EMBL" id="LN831790">
    <property type="protein sequence ID" value="CQR59516.1"/>
    <property type="molecule type" value="Genomic_DNA"/>
</dbReference>
<gene>
    <name evidence="1" type="primary">sle_00540</name>
</gene>
<proteinExistence type="predicted"/>
<name>A0A0F7VRT3_STRLW</name>
<accession>A0A0F7VRT3</accession>
<protein>
    <submittedName>
        <fullName evidence="1">Uncharacterized protein</fullName>
    </submittedName>
</protein>
<reference evidence="1 2" key="1">
    <citation type="submission" date="2015-02" db="EMBL/GenBank/DDBJ databases">
        <authorList>
            <person name="Gomez-Escribano P.J."/>
        </authorList>
    </citation>
    <scope>NUCLEOTIDE SEQUENCE [LARGE SCALE GENOMIC DNA]</scope>
    <source>
        <strain evidence="2">C34 (DSM 42122 / NRRL B-24963)</strain>
    </source>
</reference>
<evidence type="ECO:0000313" key="2">
    <source>
        <dbReference type="Proteomes" id="UP000035016"/>
    </source>
</evidence>